<evidence type="ECO:0000313" key="2">
    <source>
        <dbReference type="EMBL" id="GDZ92604.1"/>
    </source>
</evidence>
<dbReference type="InterPro" id="IPR031259">
    <property type="entry name" value="ILBP"/>
</dbReference>
<evidence type="ECO:0000313" key="3">
    <source>
        <dbReference type="Proteomes" id="UP000299794"/>
    </source>
</evidence>
<dbReference type="InterPro" id="IPR000463">
    <property type="entry name" value="Fatty_acid-bd"/>
</dbReference>
<feature type="domain" description="Lipocalin/cytosolic fatty-acid binding" evidence="1">
    <location>
        <begin position="40"/>
        <end position="164"/>
    </location>
</feature>
<dbReference type="Proteomes" id="UP000299794">
    <property type="component" value="Unassembled WGS sequence"/>
</dbReference>
<accession>A0A4P5ZCH8</accession>
<name>A0A4P5ZCH8_PLAAG</name>
<proteinExistence type="predicted"/>
<dbReference type="PRINTS" id="PR00178">
    <property type="entry name" value="FATTYACIDBP"/>
</dbReference>
<comment type="caution">
    <text evidence="2">The sequence shown here is derived from an EMBL/GenBank/DDBJ whole genome shotgun (WGS) entry which is preliminary data.</text>
</comment>
<dbReference type="EMBL" id="BJCD01000028">
    <property type="protein sequence ID" value="GDZ92604.1"/>
    <property type="molecule type" value="Genomic_DNA"/>
</dbReference>
<dbReference type="Pfam" id="PF00061">
    <property type="entry name" value="Lipocalin"/>
    <property type="match status" value="1"/>
</dbReference>
<sequence length="166" mass="18801">MISPVKIRQDKKLLTKHEFSNIFILRYKLNNDFLMTVQIAGKYTFVSQENFEDYLKAEDVGMIIRNVLASTKPDIVVEIDGDNFTITTVTSLKTIKMSFTLGKEYESDPGTNKIGKYITTFEGSDTLFTQNVEDTSATSSIKFSNDQMIMTMTTNGITATRTFKRA</sequence>
<reference evidence="3" key="1">
    <citation type="submission" date="2019-02" db="EMBL/GenBank/DDBJ databases">
        <title>Draft genome sequence of Planktothrix agardhii NIES-905.</title>
        <authorList>
            <person name="Yamaguchi H."/>
            <person name="Suzuki S."/>
            <person name="Kawachi M."/>
        </authorList>
    </citation>
    <scope>NUCLEOTIDE SEQUENCE [LARGE SCALE GENOMIC DNA]</scope>
    <source>
        <strain evidence="3">CCAP 1459/11A</strain>
    </source>
</reference>
<evidence type="ECO:0000259" key="1">
    <source>
        <dbReference type="Pfam" id="PF00061"/>
    </source>
</evidence>
<dbReference type="InterPro" id="IPR000566">
    <property type="entry name" value="Lipocln_cytosolic_FA-bd_dom"/>
</dbReference>
<dbReference type="CDD" id="cd00742">
    <property type="entry name" value="FABP"/>
    <property type="match status" value="1"/>
</dbReference>
<organism evidence="2 3">
    <name type="scientific">Planktothrix agardhii CCAP 1459/11A</name>
    <dbReference type="NCBI Taxonomy" id="282420"/>
    <lineage>
        <taxon>Bacteria</taxon>
        <taxon>Bacillati</taxon>
        <taxon>Cyanobacteriota</taxon>
        <taxon>Cyanophyceae</taxon>
        <taxon>Oscillatoriophycideae</taxon>
        <taxon>Oscillatoriales</taxon>
        <taxon>Microcoleaceae</taxon>
        <taxon>Planktothrix</taxon>
    </lineage>
</organism>
<dbReference type="GO" id="GO:0008289">
    <property type="term" value="F:lipid binding"/>
    <property type="evidence" value="ECO:0007669"/>
    <property type="project" value="InterPro"/>
</dbReference>
<dbReference type="SUPFAM" id="SSF50814">
    <property type="entry name" value="Lipocalins"/>
    <property type="match status" value="1"/>
</dbReference>
<gene>
    <name evidence="2" type="ORF">PA905_03000</name>
</gene>
<dbReference type="PANTHER" id="PTHR11955">
    <property type="entry name" value="FATTY ACID BINDING PROTEIN"/>
    <property type="match status" value="1"/>
</dbReference>
<dbReference type="InterPro" id="IPR012674">
    <property type="entry name" value="Calycin"/>
</dbReference>
<dbReference type="Gene3D" id="2.40.128.20">
    <property type="match status" value="1"/>
</dbReference>
<protein>
    <recommendedName>
        <fullName evidence="1">Lipocalin/cytosolic fatty-acid binding domain-containing protein</fullName>
    </recommendedName>
</protein>
<dbReference type="AlphaFoldDB" id="A0A4P5ZCH8"/>